<dbReference type="PROSITE" id="PS50088">
    <property type="entry name" value="ANK_REPEAT"/>
    <property type="match status" value="2"/>
</dbReference>
<dbReference type="Gene3D" id="1.25.40.20">
    <property type="entry name" value="Ankyrin repeat-containing domain"/>
    <property type="match status" value="1"/>
</dbReference>
<feature type="repeat" description="ANK" evidence="3">
    <location>
        <begin position="108"/>
        <end position="140"/>
    </location>
</feature>
<dbReference type="Proteomes" id="UP000095210">
    <property type="component" value="Chromosome"/>
</dbReference>
<dbReference type="PANTHER" id="PTHR24189:SF50">
    <property type="entry name" value="ANKYRIN REPEAT AND SOCS BOX PROTEIN 2"/>
    <property type="match status" value="1"/>
</dbReference>
<keyword evidence="2 3" id="KW-0040">ANK repeat</keyword>
<dbReference type="PRINTS" id="PR01415">
    <property type="entry name" value="ANKYRIN"/>
</dbReference>
<name>A0AAC9HQP2_9PSEU</name>
<dbReference type="InterPro" id="IPR050745">
    <property type="entry name" value="Multifunctional_regulatory"/>
</dbReference>
<evidence type="ECO:0000256" key="1">
    <source>
        <dbReference type="ARBA" id="ARBA00022737"/>
    </source>
</evidence>
<dbReference type="InterPro" id="IPR002110">
    <property type="entry name" value="Ankyrin_rpt"/>
</dbReference>
<dbReference type="PANTHER" id="PTHR24189">
    <property type="entry name" value="MYOTROPHIN"/>
    <property type="match status" value="1"/>
</dbReference>
<proteinExistence type="predicted"/>
<evidence type="ECO:0000313" key="4">
    <source>
        <dbReference type="EMBL" id="AOS63867.1"/>
    </source>
</evidence>
<dbReference type="InterPro" id="IPR036770">
    <property type="entry name" value="Ankyrin_rpt-contain_sf"/>
</dbReference>
<dbReference type="KEGG" id="ahm:TL08_15290"/>
<dbReference type="EMBL" id="CP014859">
    <property type="protein sequence ID" value="AOS63867.1"/>
    <property type="molecule type" value="Genomic_DNA"/>
</dbReference>
<dbReference type="SUPFAM" id="SSF48403">
    <property type="entry name" value="Ankyrin repeat"/>
    <property type="match status" value="1"/>
</dbReference>
<keyword evidence="5" id="KW-1185">Reference proteome</keyword>
<dbReference type="PROSITE" id="PS50297">
    <property type="entry name" value="ANK_REP_REGION"/>
    <property type="match status" value="2"/>
</dbReference>
<reference evidence="5" key="1">
    <citation type="submission" date="2016-03" db="EMBL/GenBank/DDBJ databases">
        <title>Complete genome sequence of the type strain Actinoalloteichus hymeniacidonis DSM 45092.</title>
        <authorList>
            <person name="Schaffert L."/>
            <person name="Albersmeier A."/>
            <person name="Winkler A."/>
            <person name="Kalinowski J."/>
            <person name="Zotchev S."/>
            <person name="Ruckert C."/>
        </authorList>
    </citation>
    <scope>NUCLEOTIDE SEQUENCE [LARGE SCALE GENOMIC DNA]</scope>
    <source>
        <strain evidence="5">HPA177(T) (DSM 45092(T))</strain>
    </source>
</reference>
<organism evidence="4 5">
    <name type="scientific">Actinoalloteichus hymeniacidonis</name>
    <dbReference type="NCBI Taxonomy" id="340345"/>
    <lineage>
        <taxon>Bacteria</taxon>
        <taxon>Bacillati</taxon>
        <taxon>Actinomycetota</taxon>
        <taxon>Actinomycetes</taxon>
        <taxon>Pseudonocardiales</taxon>
        <taxon>Pseudonocardiaceae</taxon>
        <taxon>Actinoalloteichus</taxon>
    </lineage>
</organism>
<evidence type="ECO:0000256" key="2">
    <source>
        <dbReference type="ARBA" id="ARBA00023043"/>
    </source>
</evidence>
<accession>A0AAC9HQP2</accession>
<evidence type="ECO:0000313" key="5">
    <source>
        <dbReference type="Proteomes" id="UP000095210"/>
    </source>
</evidence>
<keyword evidence="1" id="KW-0677">Repeat</keyword>
<dbReference type="SMART" id="SM00248">
    <property type="entry name" value="ANK"/>
    <property type="match status" value="3"/>
</dbReference>
<feature type="repeat" description="ANK" evidence="3">
    <location>
        <begin position="72"/>
        <end position="104"/>
    </location>
</feature>
<evidence type="ECO:0000256" key="3">
    <source>
        <dbReference type="PROSITE-ProRule" id="PRU00023"/>
    </source>
</evidence>
<protein>
    <submittedName>
        <fullName evidence="4">Ankyrin repeats (3 copies)</fullName>
    </submittedName>
</protein>
<gene>
    <name evidence="4" type="ORF">TL08_15290</name>
</gene>
<sequence length="180" mass="17876">MDLSCADAARPAVSGFLDHAGYTAPMTDSADPRATTAPLRSRIGDAAASGDATTLAALLAEPGAAEVLAETSGTTPLYSAAVNNHEAAVRLLLEAGAVPDVESNGGPDEGTPLCAAASWGHLPVVRLLLEHGADPNLSEGTHPDADVDAAGMAPLDWAAIGGHEGVMAALLAAGARQPAI</sequence>
<dbReference type="Pfam" id="PF12796">
    <property type="entry name" value="Ank_2"/>
    <property type="match status" value="1"/>
</dbReference>
<dbReference type="AlphaFoldDB" id="A0AAC9HQP2"/>